<accession>A0A1G2U5L0</accession>
<comment type="caution">
    <text evidence="7">The sequence shown here is derived from an EMBL/GenBank/DDBJ whole genome shotgun (WGS) entry which is preliminary data.</text>
</comment>
<evidence type="ECO:0000313" key="8">
    <source>
        <dbReference type="Proteomes" id="UP000176800"/>
    </source>
</evidence>
<dbReference type="SUPFAM" id="SSF52283">
    <property type="entry name" value="Formate/glycerate dehydrogenase catalytic domain-like"/>
    <property type="match status" value="1"/>
</dbReference>
<reference evidence="7 8" key="1">
    <citation type="journal article" date="2016" name="Nat. Commun.">
        <title>Thousands of microbial genomes shed light on interconnected biogeochemical processes in an aquifer system.</title>
        <authorList>
            <person name="Anantharaman K."/>
            <person name="Brown C.T."/>
            <person name="Hug L.A."/>
            <person name="Sharon I."/>
            <person name="Castelle C.J."/>
            <person name="Probst A.J."/>
            <person name="Thomas B.C."/>
            <person name="Singh A."/>
            <person name="Wilkins M.J."/>
            <person name="Karaoz U."/>
            <person name="Brodie E.L."/>
            <person name="Williams K.H."/>
            <person name="Hubbard S.S."/>
            <person name="Banfield J.F."/>
        </authorList>
    </citation>
    <scope>NUCLEOTIDE SEQUENCE [LARGE SCALE GENOMIC DNA]</scope>
</reference>
<dbReference type="GO" id="GO:0051287">
    <property type="term" value="F:NAD binding"/>
    <property type="evidence" value="ECO:0007669"/>
    <property type="project" value="InterPro"/>
</dbReference>
<dbReference type="Pfam" id="PF00389">
    <property type="entry name" value="2-Hacid_dh"/>
    <property type="match status" value="1"/>
</dbReference>
<dbReference type="PANTHER" id="PTHR43026">
    <property type="entry name" value="2-HYDROXYACID DEHYDROGENASE HOMOLOG 1-RELATED"/>
    <property type="match status" value="1"/>
</dbReference>
<name>A0A1G2U5L0_9BACT</name>
<proteinExistence type="inferred from homology"/>
<dbReference type="GO" id="GO:0008720">
    <property type="term" value="F:D-lactate dehydrogenase (NAD+) activity"/>
    <property type="evidence" value="ECO:0007669"/>
    <property type="project" value="TreeGrafter"/>
</dbReference>
<evidence type="ECO:0008006" key="9">
    <source>
        <dbReference type="Google" id="ProtNLM"/>
    </source>
</evidence>
<dbReference type="PROSITE" id="PS00670">
    <property type="entry name" value="D_2_HYDROXYACID_DH_2"/>
    <property type="match status" value="1"/>
</dbReference>
<feature type="domain" description="D-isomer specific 2-hydroxyacid dehydrogenase NAD-binding" evidence="6">
    <location>
        <begin position="105"/>
        <end position="302"/>
    </location>
</feature>
<dbReference type="Proteomes" id="UP000176800">
    <property type="component" value="Unassembled WGS sequence"/>
</dbReference>
<dbReference type="Gene3D" id="3.40.50.720">
    <property type="entry name" value="NAD(P)-binding Rossmann-like Domain"/>
    <property type="match status" value="2"/>
</dbReference>
<evidence type="ECO:0000259" key="5">
    <source>
        <dbReference type="Pfam" id="PF00389"/>
    </source>
</evidence>
<organism evidence="7 8">
    <name type="scientific">Candidatus Zambryskibacteria bacterium RIFCSPLOWO2_01_FULL_45_21</name>
    <dbReference type="NCBI Taxonomy" id="1802761"/>
    <lineage>
        <taxon>Bacteria</taxon>
        <taxon>Candidatus Zambryskiibacteriota</taxon>
    </lineage>
</organism>
<dbReference type="InterPro" id="IPR058205">
    <property type="entry name" value="D-LDH-like"/>
</dbReference>
<evidence type="ECO:0000259" key="6">
    <source>
        <dbReference type="Pfam" id="PF02826"/>
    </source>
</evidence>
<dbReference type="SUPFAM" id="SSF51735">
    <property type="entry name" value="NAD(P)-binding Rossmann-fold domains"/>
    <property type="match status" value="1"/>
</dbReference>
<dbReference type="Pfam" id="PF02826">
    <property type="entry name" value="2-Hacid_dh_C"/>
    <property type="match status" value="1"/>
</dbReference>
<evidence type="ECO:0000256" key="4">
    <source>
        <dbReference type="RuleBase" id="RU003719"/>
    </source>
</evidence>
<comment type="similarity">
    <text evidence="1 4">Belongs to the D-isomer specific 2-hydroxyacid dehydrogenase family.</text>
</comment>
<dbReference type="PROSITE" id="PS00671">
    <property type="entry name" value="D_2_HYDROXYACID_DH_3"/>
    <property type="match status" value="1"/>
</dbReference>
<evidence type="ECO:0000313" key="7">
    <source>
        <dbReference type="EMBL" id="OHB04162.1"/>
    </source>
</evidence>
<dbReference type="InterPro" id="IPR029752">
    <property type="entry name" value="D-isomer_DH_CS1"/>
</dbReference>
<dbReference type="AlphaFoldDB" id="A0A1G2U5L0"/>
<keyword evidence="2 4" id="KW-0560">Oxidoreductase</keyword>
<keyword evidence="3" id="KW-0520">NAD</keyword>
<dbReference type="PROSITE" id="PS00065">
    <property type="entry name" value="D_2_HYDROXYACID_DH_1"/>
    <property type="match status" value="1"/>
</dbReference>
<dbReference type="InterPro" id="IPR006140">
    <property type="entry name" value="D-isomer_DH_NAD-bd"/>
</dbReference>
<evidence type="ECO:0000256" key="2">
    <source>
        <dbReference type="ARBA" id="ARBA00023002"/>
    </source>
</evidence>
<evidence type="ECO:0000256" key="3">
    <source>
        <dbReference type="ARBA" id="ARBA00023027"/>
    </source>
</evidence>
<sequence>MKILYSFDKEAEKEFVSRALSDYDVVFHPGSLQDGIWSGNGIECLCIFVDSKVGKEEFDKLPDLKLVATRSTGYDHVDVEEAKKRGIAVANVPTYGEHTVAEFAFALLLTISRKIFEARKRVIETGSFSSEGLMGFDLKGKTIGVVGTGNIGKNLIKIARGFEMNILAFDIHEDQEFAEKMGFKYVSLSDLFKESDVISLHLPENEHTHHLINKDKLAEMKPGVVIVNTARGGLIDTEALVEGLEKGIIGGVGLDVLSEEGYVADEIKLIGKPHPQEEQLKNLLMNHYLIDHPRVIITPHTAFNTKEAMGRILGVTIDNIKSFFAGAPKNTV</sequence>
<dbReference type="PANTHER" id="PTHR43026:SF1">
    <property type="entry name" value="2-HYDROXYACID DEHYDROGENASE HOMOLOG 1-RELATED"/>
    <property type="match status" value="1"/>
</dbReference>
<gene>
    <name evidence="7" type="ORF">A3B14_01985</name>
</gene>
<dbReference type="InterPro" id="IPR006139">
    <property type="entry name" value="D-isomer_2_OHA_DH_cat_dom"/>
</dbReference>
<dbReference type="EMBL" id="MHWE01000010">
    <property type="protein sequence ID" value="OHB04162.1"/>
    <property type="molecule type" value="Genomic_DNA"/>
</dbReference>
<feature type="domain" description="D-isomer specific 2-hydroxyacid dehydrogenase catalytic" evidence="5">
    <location>
        <begin position="12"/>
        <end position="330"/>
    </location>
</feature>
<dbReference type="InterPro" id="IPR036291">
    <property type="entry name" value="NAD(P)-bd_dom_sf"/>
</dbReference>
<dbReference type="InterPro" id="IPR029753">
    <property type="entry name" value="D-isomer_DH_CS"/>
</dbReference>
<evidence type="ECO:0000256" key="1">
    <source>
        <dbReference type="ARBA" id="ARBA00005854"/>
    </source>
</evidence>
<protein>
    <recommendedName>
        <fullName evidence="9">Hydroxyacid dehydrogenase</fullName>
    </recommendedName>
</protein>